<accession>A0A6G7ZP91</accession>
<dbReference type="Pfam" id="PF01594">
    <property type="entry name" value="AI-2E_transport"/>
    <property type="match status" value="1"/>
</dbReference>
<feature type="transmembrane region" description="Helical" evidence="6">
    <location>
        <begin position="263"/>
        <end position="283"/>
    </location>
</feature>
<feature type="transmembrane region" description="Helical" evidence="6">
    <location>
        <begin position="295"/>
        <end position="328"/>
    </location>
</feature>
<dbReference type="Proteomes" id="UP000502502">
    <property type="component" value="Chromosome"/>
</dbReference>
<dbReference type="KEGG" id="ssin:G7078_08070"/>
<evidence type="ECO:0000256" key="2">
    <source>
        <dbReference type="ARBA" id="ARBA00009773"/>
    </source>
</evidence>
<evidence type="ECO:0000256" key="3">
    <source>
        <dbReference type="ARBA" id="ARBA00022692"/>
    </source>
</evidence>
<organism evidence="7 8">
    <name type="scientific">Sphingomonas sinipercae</name>
    <dbReference type="NCBI Taxonomy" id="2714944"/>
    <lineage>
        <taxon>Bacteria</taxon>
        <taxon>Pseudomonadati</taxon>
        <taxon>Pseudomonadota</taxon>
        <taxon>Alphaproteobacteria</taxon>
        <taxon>Sphingomonadales</taxon>
        <taxon>Sphingomonadaceae</taxon>
        <taxon>Sphingomonas</taxon>
    </lineage>
</organism>
<feature type="transmembrane region" description="Helical" evidence="6">
    <location>
        <begin position="12"/>
        <end position="31"/>
    </location>
</feature>
<comment type="similarity">
    <text evidence="2">Belongs to the autoinducer-2 exporter (AI-2E) (TC 2.A.86) family.</text>
</comment>
<name>A0A6G7ZP91_9SPHN</name>
<dbReference type="RefSeq" id="WP_166094864.1">
    <property type="nucleotide sequence ID" value="NZ_CP049871.1"/>
</dbReference>
<feature type="transmembrane region" description="Helical" evidence="6">
    <location>
        <begin position="146"/>
        <end position="165"/>
    </location>
</feature>
<feature type="transmembrane region" description="Helical" evidence="6">
    <location>
        <begin position="228"/>
        <end position="256"/>
    </location>
</feature>
<proteinExistence type="inferred from homology"/>
<dbReference type="AlphaFoldDB" id="A0A6G7ZP91"/>
<dbReference type="GO" id="GO:0016020">
    <property type="term" value="C:membrane"/>
    <property type="evidence" value="ECO:0007669"/>
    <property type="project" value="UniProtKB-SubCell"/>
</dbReference>
<evidence type="ECO:0000256" key="5">
    <source>
        <dbReference type="ARBA" id="ARBA00023136"/>
    </source>
</evidence>
<keyword evidence="5 6" id="KW-0472">Membrane</keyword>
<dbReference type="PANTHER" id="PTHR21716:SF62">
    <property type="entry name" value="TRANSPORT PROTEIN YDBI-RELATED"/>
    <property type="match status" value="1"/>
</dbReference>
<feature type="transmembrane region" description="Helical" evidence="6">
    <location>
        <begin position="66"/>
        <end position="87"/>
    </location>
</feature>
<feature type="transmembrane region" description="Helical" evidence="6">
    <location>
        <begin position="205"/>
        <end position="222"/>
    </location>
</feature>
<evidence type="ECO:0000256" key="6">
    <source>
        <dbReference type="SAM" id="Phobius"/>
    </source>
</evidence>
<keyword evidence="3 6" id="KW-0812">Transmembrane</keyword>
<dbReference type="GO" id="GO:0055085">
    <property type="term" value="P:transmembrane transport"/>
    <property type="evidence" value="ECO:0007669"/>
    <property type="project" value="TreeGrafter"/>
</dbReference>
<comment type="subcellular location">
    <subcellularLocation>
        <location evidence="1">Membrane</location>
        <topology evidence="1">Multi-pass membrane protein</topology>
    </subcellularLocation>
</comment>
<evidence type="ECO:0000313" key="8">
    <source>
        <dbReference type="Proteomes" id="UP000502502"/>
    </source>
</evidence>
<sequence length="349" mass="37272">MSGTTPATDERRFVRRALIVIALGALTFVLWKLRAVLLMLFGAVVVAAIVRALADPLNRFARIPNGIAVALSALFIFGVAGGSFWLMGSEITAQWNVLTERLPQSLGTLKAWIEDLGLGAQLSNWQTALSSGDGIMSTASTFVSSLANAGANLLIVIFGGIYIAAEPKFYRTGLVKLVPQGKRAMISEALLESERALRLWLKGQLIAMLVIGLMTGVGLWLIGVPSPLVLGIFAGLLEFVPFAGPIIAAVPGILIALTQSTDLALWAIGVYIFVQQSEAYLIQPLIQQYAVELPAVLLLFSLLAFGVLFGTIGIVLAAPLAVVTYVMVKRLYVIQTLDTPTPIPGEKQT</sequence>
<reference evidence="7 8" key="1">
    <citation type="submission" date="2020-03" db="EMBL/GenBank/DDBJ databases">
        <title>Sphingomonas sp. nov., isolated from fish.</title>
        <authorList>
            <person name="Hyun D.-W."/>
            <person name="Bae J.-W."/>
        </authorList>
    </citation>
    <scope>NUCLEOTIDE SEQUENCE [LARGE SCALE GENOMIC DNA]</scope>
    <source>
        <strain evidence="7 8">HDW15C</strain>
    </source>
</reference>
<evidence type="ECO:0000256" key="4">
    <source>
        <dbReference type="ARBA" id="ARBA00022989"/>
    </source>
</evidence>
<feature type="transmembrane region" description="Helical" evidence="6">
    <location>
        <begin position="37"/>
        <end position="54"/>
    </location>
</feature>
<dbReference type="PANTHER" id="PTHR21716">
    <property type="entry name" value="TRANSMEMBRANE PROTEIN"/>
    <property type="match status" value="1"/>
</dbReference>
<gene>
    <name evidence="7" type="ORF">G7078_08070</name>
</gene>
<keyword evidence="4 6" id="KW-1133">Transmembrane helix</keyword>
<dbReference type="EMBL" id="CP049871">
    <property type="protein sequence ID" value="QIL02742.1"/>
    <property type="molecule type" value="Genomic_DNA"/>
</dbReference>
<dbReference type="InterPro" id="IPR002549">
    <property type="entry name" value="AI-2E-like"/>
</dbReference>
<evidence type="ECO:0000313" key="7">
    <source>
        <dbReference type="EMBL" id="QIL02742.1"/>
    </source>
</evidence>
<keyword evidence="8" id="KW-1185">Reference proteome</keyword>
<evidence type="ECO:0000256" key="1">
    <source>
        <dbReference type="ARBA" id="ARBA00004141"/>
    </source>
</evidence>
<protein>
    <submittedName>
        <fullName evidence="7">AI-2E family transporter</fullName>
    </submittedName>
</protein>